<accession>A0A916X8T0</accession>
<proteinExistence type="predicted"/>
<dbReference type="Proteomes" id="UP000641514">
    <property type="component" value="Unassembled WGS sequence"/>
</dbReference>
<comment type="caution">
    <text evidence="2">The sequence shown here is derived from an EMBL/GenBank/DDBJ whole genome shotgun (WGS) entry which is preliminary data.</text>
</comment>
<dbReference type="Gene3D" id="2.40.128.270">
    <property type="match status" value="2"/>
</dbReference>
<keyword evidence="3" id="KW-1185">Reference proteome</keyword>
<evidence type="ECO:0000259" key="1">
    <source>
        <dbReference type="Pfam" id="PF03724"/>
    </source>
</evidence>
<dbReference type="InterPro" id="IPR005184">
    <property type="entry name" value="DUF306_Meta_HslJ"/>
</dbReference>
<organism evidence="2 3">
    <name type="scientific">Hoyosella rhizosphaerae</name>
    <dbReference type="NCBI Taxonomy" id="1755582"/>
    <lineage>
        <taxon>Bacteria</taxon>
        <taxon>Bacillati</taxon>
        <taxon>Actinomycetota</taxon>
        <taxon>Actinomycetes</taxon>
        <taxon>Mycobacteriales</taxon>
        <taxon>Hoyosellaceae</taxon>
        <taxon>Hoyosella</taxon>
    </lineage>
</organism>
<protein>
    <submittedName>
        <fullName evidence="2">META domain-containing protein</fullName>
    </submittedName>
</protein>
<dbReference type="RefSeq" id="WP_188669700.1">
    <property type="nucleotide sequence ID" value="NZ_BMJH01000001.1"/>
</dbReference>
<evidence type="ECO:0000313" key="3">
    <source>
        <dbReference type="Proteomes" id="UP000641514"/>
    </source>
</evidence>
<reference evidence="2" key="1">
    <citation type="journal article" date="2014" name="Int. J. Syst. Evol. Microbiol.">
        <title>Complete genome sequence of Corynebacterium casei LMG S-19264T (=DSM 44701T), isolated from a smear-ripened cheese.</title>
        <authorList>
            <consortium name="US DOE Joint Genome Institute (JGI-PGF)"/>
            <person name="Walter F."/>
            <person name="Albersmeier A."/>
            <person name="Kalinowski J."/>
            <person name="Ruckert C."/>
        </authorList>
    </citation>
    <scope>NUCLEOTIDE SEQUENCE</scope>
    <source>
        <strain evidence="2">CGMCC 1.15478</strain>
    </source>
</reference>
<name>A0A916X8T0_9ACTN</name>
<reference evidence="2" key="2">
    <citation type="submission" date="2020-09" db="EMBL/GenBank/DDBJ databases">
        <authorList>
            <person name="Sun Q."/>
            <person name="Zhou Y."/>
        </authorList>
    </citation>
    <scope>NUCLEOTIDE SEQUENCE</scope>
    <source>
        <strain evidence="2">CGMCC 1.15478</strain>
    </source>
</reference>
<dbReference type="InterPro" id="IPR053147">
    <property type="entry name" value="Hsp_HslJ-like"/>
</dbReference>
<sequence length="232" mass="24844">MDELSGRTFLSTGVDGVPIPGGGPLRIEFNEDGTLSANAGCNTVFGGVRFEHGRIITGELASTLIGCPPETAGADEWVNSMFVDEPEWTIDGNELVLRTGDRTVTLLDRVEAMPDRPLQGTEWVLRSIITSDSVMSSRAIDESEPLLLIDSDGQVSGSTGCNRMNGSASINGDEIRFSPLATTRMACIDDRDEVERAVLSVLSETNVRASIEADTLTLMTEAGNGLTYVARE</sequence>
<feature type="domain" description="DUF306" evidence="1">
    <location>
        <begin position="116"/>
        <end position="226"/>
    </location>
</feature>
<dbReference type="EMBL" id="BMJH01000001">
    <property type="protein sequence ID" value="GGC52711.1"/>
    <property type="molecule type" value="Genomic_DNA"/>
</dbReference>
<dbReference type="PANTHER" id="PTHR35535">
    <property type="entry name" value="HEAT SHOCK PROTEIN HSLJ"/>
    <property type="match status" value="1"/>
</dbReference>
<dbReference type="PANTHER" id="PTHR35535:SF2">
    <property type="entry name" value="DUF306 DOMAIN-CONTAINING PROTEIN"/>
    <property type="match status" value="1"/>
</dbReference>
<feature type="domain" description="DUF306" evidence="1">
    <location>
        <begin position="3"/>
        <end position="106"/>
    </location>
</feature>
<dbReference type="InterPro" id="IPR038670">
    <property type="entry name" value="HslJ-like_sf"/>
</dbReference>
<dbReference type="Pfam" id="PF03724">
    <property type="entry name" value="META"/>
    <property type="match status" value="2"/>
</dbReference>
<evidence type="ECO:0000313" key="2">
    <source>
        <dbReference type="EMBL" id="GGC52711.1"/>
    </source>
</evidence>
<dbReference type="AlphaFoldDB" id="A0A916X8T0"/>
<gene>
    <name evidence="2" type="ORF">GCM10011410_01280</name>
</gene>